<evidence type="ECO:0000313" key="4">
    <source>
        <dbReference type="Proteomes" id="UP001059596"/>
    </source>
</evidence>
<feature type="region of interest" description="Disordered" evidence="1">
    <location>
        <begin position="37"/>
        <end position="91"/>
    </location>
</feature>
<dbReference type="Proteomes" id="UP001059596">
    <property type="component" value="Unassembled WGS sequence"/>
</dbReference>
<reference evidence="3" key="1">
    <citation type="journal article" date="2023" name="Genome Biol. Evol.">
        <title>Long-read-based Genome Assembly of Drosophila gunungcola Reveals Fewer Chemosensory Genes in Flower-breeding Species.</title>
        <authorList>
            <person name="Negi A."/>
            <person name="Liao B.Y."/>
            <person name="Yeh S.D."/>
        </authorList>
    </citation>
    <scope>NUCLEOTIDE SEQUENCE</scope>
    <source>
        <strain evidence="3">Sukarami</strain>
    </source>
</reference>
<gene>
    <name evidence="3" type="ORF">M5D96_003983</name>
</gene>
<evidence type="ECO:0000256" key="1">
    <source>
        <dbReference type="SAM" id="MobiDB-lite"/>
    </source>
</evidence>
<feature type="signal peptide" evidence="2">
    <location>
        <begin position="1"/>
        <end position="22"/>
    </location>
</feature>
<evidence type="ECO:0000256" key="2">
    <source>
        <dbReference type="SAM" id="SignalP"/>
    </source>
</evidence>
<comment type="caution">
    <text evidence="3">The sequence shown here is derived from an EMBL/GenBank/DDBJ whole genome shotgun (WGS) entry which is preliminary data.</text>
</comment>
<proteinExistence type="predicted"/>
<keyword evidence="4" id="KW-1185">Reference proteome</keyword>
<name>A0A9Q0BSL5_9MUSC</name>
<evidence type="ECO:0000313" key="3">
    <source>
        <dbReference type="EMBL" id="KAI8042666.1"/>
    </source>
</evidence>
<organism evidence="3 4">
    <name type="scientific">Drosophila gunungcola</name>
    <name type="common">fruit fly</name>
    <dbReference type="NCBI Taxonomy" id="103775"/>
    <lineage>
        <taxon>Eukaryota</taxon>
        <taxon>Metazoa</taxon>
        <taxon>Ecdysozoa</taxon>
        <taxon>Arthropoda</taxon>
        <taxon>Hexapoda</taxon>
        <taxon>Insecta</taxon>
        <taxon>Pterygota</taxon>
        <taxon>Neoptera</taxon>
        <taxon>Endopterygota</taxon>
        <taxon>Diptera</taxon>
        <taxon>Brachycera</taxon>
        <taxon>Muscomorpha</taxon>
        <taxon>Ephydroidea</taxon>
        <taxon>Drosophilidae</taxon>
        <taxon>Drosophila</taxon>
        <taxon>Sophophora</taxon>
    </lineage>
</organism>
<protein>
    <submittedName>
        <fullName evidence="3">Uncharacterized protein</fullName>
    </submittedName>
</protein>
<feature type="chain" id="PRO_5040150805" evidence="2">
    <location>
        <begin position="23"/>
        <end position="91"/>
    </location>
</feature>
<dbReference type="OrthoDB" id="7864137at2759"/>
<keyword evidence="2" id="KW-0732">Signal</keyword>
<dbReference type="EMBL" id="JAMKOV010000002">
    <property type="protein sequence ID" value="KAI8042666.1"/>
    <property type="molecule type" value="Genomic_DNA"/>
</dbReference>
<accession>A0A9Q0BSL5</accession>
<feature type="compositionally biased region" description="Pro residues" evidence="1">
    <location>
        <begin position="46"/>
        <end position="66"/>
    </location>
</feature>
<dbReference type="AlphaFoldDB" id="A0A9Q0BSL5"/>
<sequence length="91" mass="9838">MSPKFALAILLFSCLLLGIANAQQYRYPQQVYNRPYGVRNLGGSGPLPPNFPPPENAPQTAGPPPEAMDCLPNQLAAKTPDNKTPRPRPQG</sequence>